<protein>
    <submittedName>
        <fullName evidence="1">Uncharacterized protein</fullName>
    </submittedName>
</protein>
<reference evidence="1" key="1">
    <citation type="submission" date="2022-10" db="EMBL/GenBank/DDBJ databases">
        <title>Genome Sequence of Xylaria curta.</title>
        <authorList>
            <person name="Buettner E."/>
        </authorList>
    </citation>
    <scope>NUCLEOTIDE SEQUENCE</scope>
    <source>
        <strain evidence="1">Babe10</strain>
    </source>
</reference>
<dbReference type="EMBL" id="JAPDGR010005219">
    <property type="protein sequence ID" value="KAJ2966204.1"/>
    <property type="molecule type" value="Genomic_DNA"/>
</dbReference>
<evidence type="ECO:0000313" key="2">
    <source>
        <dbReference type="Proteomes" id="UP001143856"/>
    </source>
</evidence>
<comment type="caution">
    <text evidence="1">The sequence shown here is derived from an EMBL/GenBank/DDBJ whole genome shotgun (WGS) entry which is preliminary data.</text>
</comment>
<name>A0ACC1MIW0_9PEZI</name>
<proteinExistence type="predicted"/>
<sequence length="134" mass="14749">MDPPQLTTGSRREAAEPNGSDNHAPAPRRESNASQKSQDSQTAADFIRDQMQLEADAREALPYSFKNCTRPLGSLRQNIYACLTCNPPPANPEDPSNAAGICYSCSVQCHGDHELVEIFQKRNFTQCSLRAARP</sequence>
<keyword evidence="2" id="KW-1185">Reference proteome</keyword>
<organism evidence="1 2">
    <name type="scientific">Xylaria curta</name>
    <dbReference type="NCBI Taxonomy" id="42375"/>
    <lineage>
        <taxon>Eukaryota</taxon>
        <taxon>Fungi</taxon>
        <taxon>Dikarya</taxon>
        <taxon>Ascomycota</taxon>
        <taxon>Pezizomycotina</taxon>
        <taxon>Sordariomycetes</taxon>
        <taxon>Xylariomycetidae</taxon>
        <taxon>Xylariales</taxon>
        <taxon>Xylariaceae</taxon>
        <taxon>Xylaria</taxon>
    </lineage>
</organism>
<accession>A0ACC1MIW0</accession>
<dbReference type="Proteomes" id="UP001143856">
    <property type="component" value="Unassembled WGS sequence"/>
</dbReference>
<evidence type="ECO:0000313" key="1">
    <source>
        <dbReference type="EMBL" id="KAJ2966204.1"/>
    </source>
</evidence>
<gene>
    <name evidence="1" type="ORF">NUW58_g10717</name>
</gene>